<evidence type="ECO:0000256" key="3">
    <source>
        <dbReference type="SAM" id="MobiDB-lite"/>
    </source>
</evidence>
<gene>
    <name evidence="4" type="ORF">GCM10009789_74290</name>
</gene>
<comment type="caution">
    <text evidence="4">The sequence shown here is derived from an EMBL/GenBank/DDBJ whole genome shotgun (WGS) entry which is preliminary data.</text>
</comment>
<proteinExistence type="inferred from homology"/>
<dbReference type="Pfam" id="PF03932">
    <property type="entry name" value="CutC"/>
    <property type="match status" value="1"/>
</dbReference>
<dbReference type="EMBL" id="BAAAOS010000056">
    <property type="protein sequence ID" value="GAA1608977.1"/>
    <property type="molecule type" value="Genomic_DNA"/>
</dbReference>
<evidence type="ECO:0000256" key="1">
    <source>
        <dbReference type="ARBA" id="ARBA00007768"/>
    </source>
</evidence>
<organism evidence="4 5">
    <name type="scientific">Kribbella sancticallisti</name>
    <dbReference type="NCBI Taxonomy" id="460087"/>
    <lineage>
        <taxon>Bacteria</taxon>
        <taxon>Bacillati</taxon>
        <taxon>Actinomycetota</taxon>
        <taxon>Actinomycetes</taxon>
        <taxon>Propionibacteriales</taxon>
        <taxon>Kribbellaceae</taxon>
        <taxon>Kribbella</taxon>
    </lineage>
</organism>
<dbReference type="RefSeq" id="WP_344221413.1">
    <property type="nucleotide sequence ID" value="NZ_BAAAOS010000056.1"/>
</dbReference>
<protein>
    <recommendedName>
        <fullName evidence="2">Copper homeostasis protein cutC homolog</fullName>
    </recommendedName>
</protein>
<comment type="similarity">
    <text evidence="1">Belongs to the CutC family.</text>
</comment>
<dbReference type="PANTHER" id="PTHR12598">
    <property type="entry name" value="COPPER HOMEOSTASIS PROTEIN CUTC"/>
    <property type="match status" value="1"/>
</dbReference>
<accession>A0ABN2EKH7</accession>
<dbReference type="Proteomes" id="UP001500393">
    <property type="component" value="Unassembled WGS sequence"/>
</dbReference>
<keyword evidence="5" id="KW-1185">Reference proteome</keyword>
<evidence type="ECO:0000256" key="2">
    <source>
        <dbReference type="ARBA" id="ARBA00019014"/>
    </source>
</evidence>
<name>A0ABN2EKH7_9ACTN</name>
<dbReference type="InterPro" id="IPR036822">
    <property type="entry name" value="CutC-like_dom_sf"/>
</dbReference>
<evidence type="ECO:0000313" key="5">
    <source>
        <dbReference type="Proteomes" id="UP001500393"/>
    </source>
</evidence>
<dbReference type="InterPro" id="IPR005627">
    <property type="entry name" value="CutC-like"/>
</dbReference>
<dbReference type="PANTHER" id="PTHR12598:SF0">
    <property type="entry name" value="COPPER HOMEOSTASIS PROTEIN CUTC HOMOLOG"/>
    <property type="match status" value="1"/>
</dbReference>
<dbReference type="Gene3D" id="3.20.20.380">
    <property type="entry name" value="Copper homeostasis (CutC) domain"/>
    <property type="match status" value="1"/>
</dbReference>
<reference evidence="4 5" key="1">
    <citation type="journal article" date="2019" name="Int. J. Syst. Evol. Microbiol.">
        <title>The Global Catalogue of Microorganisms (GCM) 10K type strain sequencing project: providing services to taxonomists for standard genome sequencing and annotation.</title>
        <authorList>
            <consortium name="The Broad Institute Genomics Platform"/>
            <consortium name="The Broad Institute Genome Sequencing Center for Infectious Disease"/>
            <person name="Wu L."/>
            <person name="Ma J."/>
        </authorList>
    </citation>
    <scope>NUCLEOTIDE SEQUENCE [LARGE SCALE GENOMIC DNA]</scope>
    <source>
        <strain evidence="4 5">JCM 14969</strain>
    </source>
</reference>
<feature type="compositionally biased region" description="Basic and acidic residues" evidence="3">
    <location>
        <begin position="243"/>
        <end position="252"/>
    </location>
</feature>
<sequence>MGSLLEVIALHPADAEAAQEGGADRLELCASMEADGLCPSVSTVSAVRRVTDLPLRVMLRLSDSFTTNGAELNRLTAMAQSYLSAGADGFVFGFLTADSEVDAESTAALASTFGGTPWTFHRAVDAVLEQQRAWRALRSLPGLDCVLTAGSSLGVGHGLDDLLKLAKDDPQVAKVMMAGGSLQPEHVPWLYGAGVRRFHVGSSVRQDGSWTKAYVNARFVRAWRNLLDAQDEKAQNQQAQDQKAQDEKGPGA</sequence>
<feature type="region of interest" description="Disordered" evidence="3">
    <location>
        <begin position="231"/>
        <end position="252"/>
    </location>
</feature>
<evidence type="ECO:0000313" key="4">
    <source>
        <dbReference type="EMBL" id="GAA1608977.1"/>
    </source>
</evidence>
<dbReference type="SUPFAM" id="SSF110395">
    <property type="entry name" value="CutC-like"/>
    <property type="match status" value="1"/>
</dbReference>